<keyword evidence="3 5" id="KW-1133">Transmembrane helix</keyword>
<feature type="transmembrane region" description="Helical" evidence="5">
    <location>
        <begin position="126"/>
        <end position="143"/>
    </location>
</feature>
<feature type="transmembrane region" description="Helical" evidence="5">
    <location>
        <begin position="250"/>
        <end position="269"/>
    </location>
</feature>
<gene>
    <name evidence="7" type="ORF">PsB1_0093</name>
</gene>
<evidence type="ECO:0000256" key="4">
    <source>
        <dbReference type="ARBA" id="ARBA00023136"/>
    </source>
</evidence>
<keyword evidence="2 5" id="KW-0812">Transmembrane</keyword>
<evidence type="ECO:0000313" key="7">
    <source>
        <dbReference type="EMBL" id="GIU65939.1"/>
    </source>
</evidence>
<evidence type="ECO:0000256" key="5">
    <source>
        <dbReference type="SAM" id="Phobius"/>
    </source>
</evidence>
<dbReference type="PANTHER" id="PTHR37958:SF1">
    <property type="entry name" value="SODIUM-POTASSIUM_PROTON ANTIPORTER CHAA"/>
    <property type="match status" value="1"/>
</dbReference>
<evidence type="ECO:0000256" key="2">
    <source>
        <dbReference type="ARBA" id="ARBA00022692"/>
    </source>
</evidence>
<name>A0ABQ4PSF9_9PROT</name>
<dbReference type="PANTHER" id="PTHR37958">
    <property type="entry name" value="SODIUM-POTASSIUM/PROTON ANTIPORTER CHAA"/>
    <property type="match status" value="1"/>
</dbReference>
<comment type="subcellular location">
    <subcellularLocation>
        <location evidence="1">Membrane</location>
        <topology evidence="1">Multi-pass membrane protein</topology>
    </subcellularLocation>
</comment>
<dbReference type="InterPro" id="IPR004837">
    <property type="entry name" value="NaCa_Exmemb"/>
</dbReference>
<dbReference type="EMBL" id="BPFZ01000001">
    <property type="protein sequence ID" value="GIU65939.1"/>
    <property type="molecule type" value="Genomic_DNA"/>
</dbReference>
<feature type="transmembrane region" description="Helical" evidence="5">
    <location>
        <begin position="312"/>
        <end position="333"/>
    </location>
</feature>
<reference evidence="7" key="2">
    <citation type="journal article" date="2023" name="ISME Commun">
        <title>Characterization of a bloom-associated alphaproteobacterial lineage, 'Candidatus Phycosocius': insights into freshwater algal-bacterial interactions.</title>
        <authorList>
            <person name="Tanabe Y."/>
            <person name="Yamaguchi H."/>
            <person name="Yoshida M."/>
            <person name="Kai A."/>
            <person name="Okazaki Y."/>
        </authorList>
    </citation>
    <scope>NUCLEOTIDE SEQUENCE</scope>
    <source>
        <strain evidence="7">BOTRYCO-1</strain>
    </source>
</reference>
<sequence length="360" mass="37965">MPSWTLIAPLTGWIFFAVYYVTQSPIILVGLGLALFVCVLAAVHHAEVIAHKVGEPFGTFLFAVAVTIIEVGLIVSIMLAGGPAAETLARDTVMAAIMIILNGVIGSCLFLGGLRHGEQTYMQTGVSAALATLATLSIITLILPNHVTTLPGPVFAPAQLAFVGVVSFVLYASFVMIQTIRHRAYFMSDDKQVMRDETIDETTDVPLPSNRLTLTSGAFLMMSLVAIVWIAKTLAPTVELIVASAGAPKAIVGVIIAGVVLLPEGIAAVRAARANRLQTSLNLALGSALATIGLTIPVVAALALIFDWKLLLGVNQTNMVLLVLTLLVSTLSLSTGRTTIMQGAVHLVLFAVFLFMLLVP</sequence>
<feature type="domain" description="Sodium/calcium exchanger membrane region" evidence="6">
    <location>
        <begin position="218"/>
        <end position="358"/>
    </location>
</feature>
<feature type="transmembrane region" description="Helical" evidence="5">
    <location>
        <begin position="155"/>
        <end position="177"/>
    </location>
</feature>
<evidence type="ECO:0000313" key="8">
    <source>
        <dbReference type="Proteomes" id="UP001161064"/>
    </source>
</evidence>
<feature type="transmembrane region" description="Helical" evidence="5">
    <location>
        <begin position="281"/>
        <end position="306"/>
    </location>
</feature>
<evidence type="ECO:0000259" key="6">
    <source>
        <dbReference type="Pfam" id="PF01699"/>
    </source>
</evidence>
<reference evidence="7" key="1">
    <citation type="submission" date="2021-05" db="EMBL/GenBank/DDBJ databases">
        <authorList>
            <person name="Tanabe Y."/>
        </authorList>
    </citation>
    <scope>NUCLEOTIDE SEQUENCE</scope>
    <source>
        <strain evidence="7">BOTRYCO-1</strain>
    </source>
</reference>
<feature type="transmembrane region" description="Helical" evidence="5">
    <location>
        <begin position="93"/>
        <end position="114"/>
    </location>
</feature>
<keyword evidence="4 5" id="KW-0472">Membrane</keyword>
<accession>A0ABQ4PSF9</accession>
<comment type="caution">
    <text evidence="7">The sequence shown here is derived from an EMBL/GenBank/DDBJ whole genome shotgun (WGS) entry which is preliminary data.</text>
</comment>
<feature type="domain" description="Sodium/calcium exchanger membrane region" evidence="6">
    <location>
        <begin position="26"/>
        <end position="179"/>
    </location>
</feature>
<proteinExistence type="predicted"/>
<dbReference type="InterPro" id="IPR052946">
    <property type="entry name" value="Alkaline_pH_Ca-Antiporter"/>
</dbReference>
<feature type="transmembrane region" description="Helical" evidence="5">
    <location>
        <begin position="212"/>
        <end position="230"/>
    </location>
</feature>
<feature type="transmembrane region" description="Helical" evidence="5">
    <location>
        <begin position="57"/>
        <end position="81"/>
    </location>
</feature>
<dbReference type="RefSeq" id="WP_284358407.1">
    <property type="nucleotide sequence ID" value="NZ_BPFZ01000001.1"/>
</dbReference>
<dbReference type="Proteomes" id="UP001161064">
    <property type="component" value="Unassembled WGS sequence"/>
</dbReference>
<dbReference type="Pfam" id="PF01699">
    <property type="entry name" value="Na_Ca_ex"/>
    <property type="match status" value="2"/>
</dbReference>
<keyword evidence="8" id="KW-1185">Reference proteome</keyword>
<protein>
    <submittedName>
        <fullName evidence="7">Ionic antiporter</fullName>
    </submittedName>
</protein>
<feature type="transmembrane region" description="Helical" evidence="5">
    <location>
        <begin position="340"/>
        <end position="359"/>
    </location>
</feature>
<evidence type="ECO:0000256" key="3">
    <source>
        <dbReference type="ARBA" id="ARBA00022989"/>
    </source>
</evidence>
<organism evidence="7 8">
    <name type="scientific">Candidatus Phycosocius spiralis</name>
    <dbReference type="NCBI Taxonomy" id="2815099"/>
    <lineage>
        <taxon>Bacteria</taxon>
        <taxon>Pseudomonadati</taxon>
        <taxon>Pseudomonadota</taxon>
        <taxon>Alphaproteobacteria</taxon>
        <taxon>Caulobacterales</taxon>
        <taxon>Caulobacterales incertae sedis</taxon>
        <taxon>Candidatus Phycosocius</taxon>
    </lineage>
</organism>
<evidence type="ECO:0000256" key="1">
    <source>
        <dbReference type="ARBA" id="ARBA00004141"/>
    </source>
</evidence>
<feature type="transmembrane region" description="Helical" evidence="5">
    <location>
        <begin position="12"/>
        <end position="45"/>
    </location>
</feature>